<accession>A0A6J4VQZ1</accession>
<dbReference type="Pfam" id="PF04993">
    <property type="entry name" value="TfoX_N"/>
    <property type="match status" value="1"/>
</dbReference>
<proteinExistence type="predicted"/>
<dbReference type="InterPro" id="IPR007076">
    <property type="entry name" value="TfoX_N"/>
</dbReference>
<feature type="domain" description="TfoX N-terminal" evidence="1">
    <location>
        <begin position="14"/>
        <end position="101"/>
    </location>
</feature>
<reference evidence="2" key="1">
    <citation type="submission" date="2020-02" db="EMBL/GenBank/DDBJ databases">
        <authorList>
            <person name="Meier V. D."/>
        </authorList>
    </citation>
    <scope>NUCLEOTIDE SEQUENCE</scope>
    <source>
        <strain evidence="2">AVDCRST_MAG88</strain>
    </source>
</reference>
<organism evidence="2">
    <name type="scientific">uncultured Thermomicrobiales bacterium</name>
    <dbReference type="NCBI Taxonomy" id="1645740"/>
    <lineage>
        <taxon>Bacteria</taxon>
        <taxon>Pseudomonadati</taxon>
        <taxon>Thermomicrobiota</taxon>
        <taxon>Thermomicrobia</taxon>
        <taxon>Thermomicrobiales</taxon>
        <taxon>environmental samples</taxon>
    </lineage>
</organism>
<evidence type="ECO:0000259" key="1">
    <source>
        <dbReference type="Pfam" id="PF04993"/>
    </source>
</evidence>
<name>A0A6J4VQZ1_9BACT</name>
<evidence type="ECO:0000313" key="2">
    <source>
        <dbReference type="EMBL" id="CAA9586172.1"/>
    </source>
</evidence>
<dbReference type="AlphaFoldDB" id="A0A6J4VQZ1"/>
<dbReference type="SUPFAM" id="SSF159894">
    <property type="entry name" value="YgaC/TfoX-N like"/>
    <property type="match status" value="1"/>
</dbReference>
<protein>
    <recommendedName>
        <fullName evidence="1">TfoX N-terminal domain-containing protein</fullName>
    </recommendedName>
</protein>
<dbReference type="Gene3D" id="3.30.1460.30">
    <property type="entry name" value="YgaC/TfoX-N like chaperone"/>
    <property type="match status" value="1"/>
</dbReference>
<gene>
    <name evidence="2" type="ORF">AVDCRST_MAG88-3971</name>
</gene>
<dbReference type="EMBL" id="CADCWM010000979">
    <property type="protein sequence ID" value="CAA9586172.1"/>
    <property type="molecule type" value="Genomic_DNA"/>
</dbReference>
<sequence>MGHQDFAAIVLDRLLPLGEVGARAMFGCRGLYCDGTFFGIVQGERLYLKTDPATRPAYERRGMGPFRPNARQTIASFYEVPADVLTRDDELLAWAHAAVAAQRRLKAAGHRRARQSRPGEVDAER</sequence>